<evidence type="ECO:0000313" key="2">
    <source>
        <dbReference type="EMBL" id="TKC50348.1"/>
    </source>
</evidence>
<evidence type="ECO:0000256" key="1">
    <source>
        <dbReference type="SAM" id="MobiDB-lite"/>
    </source>
</evidence>
<dbReference type="InterPro" id="IPR027417">
    <property type="entry name" value="P-loop_NTPase"/>
</dbReference>
<feature type="compositionally biased region" description="Low complexity" evidence="1">
    <location>
        <begin position="398"/>
        <end position="419"/>
    </location>
</feature>
<dbReference type="GO" id="GO:0097225">
    <property type="term" value="C:sperm midpiece"/>
    <property type="evidence" value="ECO:0007669"/>
    <property type="project" value="TreeGrafter"/>
</dbReference>
<feature type="region of interest" description="Disordered" evidence="1">
    <location>
        <begin position="710"/>
        <end position="755"/>
    </location>
</feature>
<gene>
    <name evidence="2" type="ORF">EI555_002009</name>
</gene>
<feature type="compositionally biased region" description="Basic and acidic residues" evidence="1">
    <location>
        <begin position="710"/>
        <end position="724"/>
    </location>
</feature>
<feature type="compositionally biased region" description="Basic and acidic residues" evidence="1">
    <location>
        <begin position="378"/>
        <end position="393"/>
    </location>
</feature>
<feature type="compositionally biased region" description="Basic residues" evidence="1">
    <location>
        <begin position="731"/>
        <end position="748"/>
    </location>
</feature>
<evidence type="ECO:0008006" key="4">
    <source>
        <dbReference type="Google" id="ProtNLM"/>
    </source>
</evidence>
<name>A0A4U1FK92_MONMO</name>
<dbReference type="Gene3D" id="3.40.50.300">
    <property type="entry name" value="P-loop containing nucleotide triphosphate hydrolases"/>
    <property type="match status" value="1"/>
</dbReference>
<dbReference type="InterPro" id="IPR052634">
    <property type="entry name" value="Sperm_flagellar-bone_growth"/>
</dbReference>
<dbReference type="EMBL" id="RWIC01000086">
    <property type="protein sequence ID" value="TKC50348.1"/>
    <property type="molecule type" value="Genomic_DNA"/>
</dbReference>
<feature type="region of interest" description="Disordered" evidence="1">
    <location>
        <begin position="112"/>
        <end position="134"/>
    </location>
</feature>
<dbReference type="AlphaFoldDB" id="A0A4U1FK92"/>
<dbReference type="PANTHER" id="PTHR14919">
    <property type="entry name" value="KPL2-RELATED"/>
    <property type="match status" value="1"/>
</dbReference>
<dbReference type="PANTHER" id="PTHR14919:SF0">
    <property type="entry name" value="SPERM FLAGELLAR PROTEIN 2"/>
    <property type="match status" value="1"/>
</dbReference>
<organism evidence="2 3">
    <name type="scientific">Monodon monoceros</name>
    <name type="common">Narwhal</name>
    <name type="synonym">Ceratodon monodon</name>
    <dbReference type="NCBI Taxonomy" id="40151"/>
    <lineage>
        <taxon>Eukaryota</taxon>
        <taxon>Metazoa</taxon>
        <taxon>Chordata</taxon>
        <taxon>Craniata</taxon>
        <taxon>Vertebrata</taxon>
        <taxon>Euteleostomi</taxon>
        <taxon>Mammalia</taxon>
        <taxon>Eutheria</taxon>
        <taxon>Laurasiatheria</taxon>
        <taxon>Artiodactyla</taxon>
        <taxon>Whippomorpha</taxon>
        <taxon>Cetacea</taxon>
        <taxon>Odontoceti</taxon>
        <taxon>Monodontidae</taxon>
        <taxon>Monodon</taxon>
    </lineage>
</organism>
<protein>
    <recommendedName>
        <fullName evidence="4">Sperm flagellar 2</fullName>
    </recommendedName>
</protein>
<dbReference type="GO" id="GO:0002177">
    <property type="term" value="C:manchette"/>
    <property type="evidence" value="ECO:0007669"/>
    <property type="project" value="TreeGrafter"/>
</dbReference>
<reference evidence="3" key="1">
    <citation type="journal article" date="2019" name="IScience">
        <title>Narwhal Genome Reveals Long-Term Low Genetic Diversity despite Current Large Abundance Size.</title>
        <authorList>
            <person name="Westbury M.V."/>
            <person name="Petersen B."/>
            <person name="Garde E."/>
            <person name="Heide-Jorgensen M.P."/>
            <person name="Lorenzen E.D."/>
        </authorList>
    </citation>
    <scope>NUCLEOTIDE SEQUENCE [LARGE SCALE GENOMIC DNA]</scope>
</reference>
<feature type="non-terminal residue" evidence="2">
    <location>
        <position position="1"/>
    </location>
</feature>
<dbReference type="GO" id="GO:0007288">
    <property type="term" value="P:sperm axoneme assembly"/>
    <property type="evidence" value="ECO:0007669"/>
    <property type="project" value="TreeGrafter"/>
</dbReference>
<evidence type="ECO:0000313" key="3">
    <source>
        <dbReference type="Proteomes" id="UP000308365"/>
    </source>
</evidence>
<feature type="region of interest" description="Disordered" evidence="1">
    <location>
        <begin position="347"/>
        <end position="442"/>
    </location>
</feature>
<accession>A0A4U1FK92</accession>
<dbReference type="Proteomes" id="UP000308365">
    <property type="component" value="Unassembled WGS sequence"/>
</dbReference>
<proteinExistence type="predicted"/>
<dbReference type="SUPFAM" id="SSF52540">
    <property type="entry name" value="P-loop containing nucleoside triphosphate hydrolases"/>
    <property type="match status" value="1"/>
</dbReference>
<comment type="caution">
    <text evidence="2">The sequence shown here is derived from an EMBL/GenBank/DDBJ whole genome shotgun (WGS) entry which is preliminary data.</text>
</comment>
<sequence>NMVGEWALPEEMVDNLPPSNNCILGHVIHRLIESSLPSQVESTVPELPSFVIKGCVLGKTFSGKTTALKSLEKSFPIQALSVDTLVQEAIQAFHNNEKISGALQKVAEEKALPVRQESSKENQASTNTRKTPKAEEVVASDRSSELTVRAQLGAKSEKLLKKGKSISDTLLVSIMIPIYKGWVLDGFPMTLNQAKLLEEALTGCNRNLIELEGKKSQISTLAVDHTTSREVPLPTSALDFVMLLDISDNSSLNRMNDIMAEAFSSETPHEDINQRVAAKNQDVDEDQNLRDQIQHRIVGFLDNWPLLEQWFTEPENILIKINADIDKQSLCQKVKETFMTEIMKKENKVKKKLKEKEAEEKEEVSPTEATSPLPPPPEPEKEKEVHGQRERSKTPAAKGKPASGSPRGKSPGGKVPVKKSPADSTDVSPAPVVPPPPKPGSEEWVYVNEPISEEIRSFLVPYWKLIENSYINSIKTVLRHLREGQHTVIAYLYDIRTDFQQFLRRPDHKQDFVSQWQADFNSLPDDLWDDEETKAELHQRVNDLRDRLWDICDAHRGEAEQECLDIINESWLQDVIGIAMNHFFSLMQAELNRFQDTKRLLQDYYRGMECKIPTDDTKRFTRVPLVQLDSKDILEFQLRIPLVRQRPSSPESSLSKPKTKAILKGKIDYSLENIELNFEADEKMVMDTWQQSSLAISHMVAAEIHQRLMEEEKENQTADAKEKPPQVAANKKVKKEPPKKKKDKKGKGKSPPMAETTPVIVTAEEAEEMEIKNKLRLRIKEEHLAALQFEEIAAQFRLELIKVKTLAFLEELVTKAVEVYKLMEKWLGERYLNEMSSVEKLTEVARCHIETSTKIQNALYLDQEDFCINSDIKVFPDLSPPIRPPPVEREENGTLTIERLGNLRDQFLEIAPKGRKSNYYEKSTK</sequence>